<protein>
    <recommendedName>
        <fullName evidence="4">Large ribosomal subunit protein uL15</fullName>
    </recommendedName>
</protein>
<comment type="caution">
    <text evidence="8">The sequence shown here is derived from an EMBL/GenBank/DDBJ whole genome shotgun (WGS) entry which is preliminary data.</text>
</comment>
<accession>A0ABW0PZB6</accession>
<dbReference type="Pfam" id="PF00828">
    <property type="entry name" value="Ribosomal_L27A"/>
    <property type="match status" value="1"/>
</dbReference>
<dbReference type="Gene3D" id="3.100.10.10">
    <property type="match status" value="1"/>
</dbReference>
<name>A0ABW0PZB6_9HYPH</name>
<dbReference type="PANTHER" id="PTHR12934">
    <property type="entry name" value="50S RIBOSOMAL PROTEIN L15"/>
    <property type="match status" value="1"/>
</dbReference>
<comment type="subunit">
    <text evidence="4">Part of the 50S ribosomal subunit.</text>
</comment>
<keyword evidence="4" id="KW-0694">RNA-binding</keyword>
<evidence type="ECO:0000256" key="5">
    <source>
        <dbReference type="RuleBase" id="RU003888"/>
    </source>
</evidence>
<dbReference type="GO" id="GO:0005840">
    <property type="term" value="C:ribosome"/>
    <property type="evidence" value="ECO:0007669"/>
    <property type="project" value="UniProtKB-KW"/>
</dbReference>
<sequence>MKLNEINDNPGSSKDRMRVGRGIGSGKGKTGGRGVKGQKSRTGVAIKGFEGGQMPLHRRLPKRGFTNIFAKDYNEVSLGRVQTAIDAGKLDAKKPITVEALKEAGVVRRIQDGVRLLGVGELKVAVAFEIAGASKPAIEAVEKAGGSVKLLAVKAEKTDAE</sequence>
<evidence type="ECO:0000256" key="3">
    <source>
        <dbReference type="ARBA" id="ARBA00023274"/>
    </source>
</evidence>
<evidence type="ECO:0000313" key="8">
    <source>
        <dbReference type="EMBL" id="MFC5517955.1"/>
    </source>
</evidence>
<feature type="region of interest" description="Disordered" evidence="6">
    <location>
        <begin position="1"/>
        <end position="40"/>
    </location>
</feature>
<evidence type="ECO:0000256" key="2">
    <source>
        <dbReference type="ARBA" id="ARBA00022980"/>
    </source>
</evidence>
<evidence type="ECO:0000259" key="7">
    <source>
        <dbReference type="Pfam" id="PF00828"/>
    </source>
</evidence>
<evidence type="ECO:0000313" key="9">
    <source>
        <dbReference type="Proteomes" id="UP001596150"/>
    </source>
</evidence>
<gene>
    <name evidence="4 8" type="primary">rplO</name>
    <name evidence="8" type="ORF">ACFPP9_19400</name>
</gene>
<dbReference type="SUPFAM" id="SSF52080">
    <property type="entry name" value="Ribosomal proteins L15p and L18e"/>
    <property type="match status" value="1"/>
</dbReference>
<dbReference type="NCBIfam" id="TIGR01071">
    <property type="entry name" value="rplO_bact"/>
    <property type="match status" value="1"/>
</dbReference>
<proteinExistence type="inferred from homology"/>
<feature type="domain" description="Large ribosomal subunit protein uL15/eL18" evidence="7">
    <location>
        <begin position="75"/>
        <end position="148"/>
    </location>
</feature>
<evidence type="ECO:0000256" key="1">
    <source>
        <dbReference type="ARBA" id="ARBA00007320"/>
    </source>
</evidence>
<organism evidence="8 9">
    <name type="scientific">Kaistia terrae</name>
    <dbReference type="NCBI Taxonomy" id="537017"/>
    <lineage>
        <taxon>Bacteria</taxon>
        <taxon>Pseudomonadati</taxon>
        <taxon>Pseudomonadota</taxon>
        <taxon>Alphaproteobacteria</taxon>
        <taxon>Hyphomicrobiales</taxon>
        <taxon>Kaistiaceae</taxon>
        <taxon>Kaistia</taxon>
    </lineage>
</organism>
<dbReference type="InterPro" id="IPR021131">
    <property type="entry name" value="Ribosomal_uL15/eL18"/>
</dbReference>
<keyword evidence="4" id="KW-0699">rRNA-binding</keyword>
<dbReference type="PROSITE" id="PS00475">
    <property type="entry name" value="RIBOSOMAL_L15"/>
    <property type="match status" value="1"/>
</dbReference>
<feature type="compositionally biased region" description="Polar residues" evidence="6">
    <location>
        <begin position="1"/>
        <end position="12"/>
    </location>
</feature>
<dbReference type="InterPro" id="IPR001196">
    <property type="entry name" value="Ribosomal_uL15_CS"/>
</dbReference>
<dbReference type="PANTHER" id="PTHR12934:SF11">
    <property type="entry name" value="LARGE RIBOSOMAL SUBUNIT PROTEIN UL15M"/>
    <property type="match status" value="1"/>
</dbReference>
<keyword evidence="3 4" id="KW-0687">Ribonucleoprotein</keyword>
<feature type="compositionally biased region" description="Gly residues" evidence="6">
    <location>
        <begin position="21"/>
        <end position="35"/>
    </location>
</feature>
<reference evidence="9" key="1">
    <citation type="journal article" date="2019" name="Int. J. Syst. Evol. Microbiol.">
        <title>The Global Catalogue of Microorganisms (GCM) 10K type strain sequencing project: providing services to taxonomists for standard genome sequencing and annotation.</title>
        <authorList>
            <consortium name="The Broad Institute Genomics Platform"/>
            <consortium name="The Broad Institute Genome Sequencing Center for Infectious Disease"/>
            <person name="Wu L."/>
            <person name="Ma J."/>
        </authorList>
    </citation>
    <scope>NUCLEOTIDE SEQUENCE [LARGE SCALE GENOMIC DNA]</scope>
    <source>
        <strain evidence="9">KACC 12633</strain>
    </source>
</reference>
<dbReference type="InterPro" id="IPR005749">
    <property type="entry name" value="Ribosomal_uL15_bac-type"/>
</dbReference>
<dbReference type="EMBL" id="JBHSML010000013">
    <property type="protein sequence ID" value="MFC5517955.1"/>
    <property type="molecule type" value="Genomic_DNA"/>
</dbReference>
<keyword evidence="9" id="KW-1185">Reference proteome</keyword>
<dbReference type="Proteomes" id="UP001596150">
    <property type="component" value="Unassembled WGS sequence"/>
</dbReference>
<dbReference type="HAMAP" id="MF_01341">
    <property type="entry name" value="Ribosomal_uL15"/>
    <property type="match status" value="1"/>
</dbReference>
<evidence type="ECO:0000256" key="6">
    <source>
        <dbReference type="SAM" id="MobiDB-lite"/>
    </source>
</evidence>
<keyword evidence="2 4" id="KW-0689">Ribosomal protein</keyword>
<evidence type="ECO:0000256" key="4">
    <source>
        <dbReference type="HAMAP-Rule" id="MF_01341"/>
    </source>
</evidence>
<dbReference type="InterPro" id="IPR030878">
    <property type="entry name" value="Ribosomal_uL15"/>
</dbReference>
<comment type="function">
    <text evidence="4">Binds to the 23S rRNA.</text>
</comment>
<dbReference type="RefSeq" id="WP_266343864.1">
    <property type="nucleotide sequence ID" value="NZ_JAPKNH010000003.1"/>
</dbReference>
<comment type="similarity">
    <text evidence="1 4 5">Belongs to the universal ribosomal protein uL15 family.</text>
</comment>
<dbReference type="InterPro" id="IPR036227">
    <property type="entry name" value="Ribosomal_uL15/eL18_sf"/>
</dbReference>